<evidence type="ECO:0000313" key="5">
    <source>
        <dbReference type="Proteomes" id="UP001189429"/>
    </source>
</evidence>
<name>A0ABN9U6T4_9DINO</name>
<feature type="domain" description="EF-hand" evidence="3">
    <location>
        <begin position="358"/>
        <end position="393"/>
    </location>
</feature>
<dbReference type="PROSITE" id="PS50222">
    <property type="entry name" value="EF_HAND_2"/>
    <property type="match status" value="2"/>
</dbReference>
<organism evidence="4 5">
    <name type="scientific">Prorocentrum cordatum</name>
    <dbReference type="NCBI Taxonomy" id="2364126"/>
    <lineage>
        <taxon>Eukaryota</taxon>
        <taxon>Sar</taxon>
        <taxon>Alveolata</taxon>
        <taxon>Dinophyceae</taxon>
        <taxon>Prorocentrales</taxon>
        <taxon>Prorocentraceae</taxon>
        <taxon>Prorocentrum</taxon>
    </lineage>
</organism>
<feature type="domain" description="EF-hand" evidence="3">
    <location>
        <begin position="317"/>
        <end position="352"/>
    </location>
</feature>
<proteinExistence type="predicted"/>
<dbReference type="Pfam" id="PF13499">
    <property type="entry name" value="EF-hand_7"/>
    <property type="match status" value="1"/>
</dbReference>
<evidence type="ECO:0000256" key="1">
    <source>
        <dbReference type="ARBA" id="ARBA00022837"/>
    </source>
</evidence>
<dbReference type="InterPro" id="IPR018247">
    <property type="entry name" value="EF_Hand_1_Ca_BS"/>
</dbReference>
<accession>A0ABN9U6T4</accession>
<gene>
    <name evidence="4" type="ORF">PCOR1329_LOCUS45504</name>
</gene>
<keyword evidence="5" id="KW-1185">Reference proteome</keyword>
<comment type="caution">
    <text evidence="4">The sequence shown here is derived from an EMBL/GenBank/DDBJ whole genome shotgun (WGS) entry which is preliminary data.</text>
</comment>
<dbReference type="InterPro" id="IPR002048">
    <property type="entry name" value="EF_hand_dom"/>
</dbReference>
<sequence>MAPWQGLRRALSHARPEEWSRGAVGEPSQRGRKAHLGLEAWRSGAPEEAEPWGLAQARGEPPVRGPPGNRTGGSASPRGGAPLPASGGPVLDLLGRRRGKERAALPRVASTPQQPAAPSLAGSPQSTCSWPLSTWSQGSTRRGAAREEAEDCAAGPFGRQVSAATSTAASSKEACEEPPLAGPLAQAPARGAHPGAAPDPQAQAVKEICRLRRETMIPLETMQAAMRLFREHATVPADGVLFTDGFLPRESLEGVMKQLAGSDSAFSRLAGRDKGGCVNFREFAIWFSSHSFDEPVVLDASKLELRQLSRELNMSASEVETYKRHFDSFDTDGNGRIDRHEFYEMIVKCLKVPKHIGLPAGRLQQLWAAADSDGSGVINFAEFAVFFSKYFPDAGSCGMSQYYSQNGLLNRLHGPRNAW</sequence>
<dbReference type="EMBL" id="CAUYUJ010015472">
    <property type="protein sequence ID" value="CAK0854379.1"/>
    <property type="molecule type" value="Genomic_DNA"/>
</dbReference>
<dbReference type="SMART" id="SM00054">
    <property type="entry name" value="EFh"/>
    <property type="match status" value="2"/>
</dbReference>
<dbReference type="InterPro" id="IPR011992">
    <property type="entry name" value="EF-hand-dom_pair"/>
</dbReference>
<evidence type="ECO:0000256" key="2">
    <source>
        <dbReference type="SAM" id="MobiDB-lite"/>
    </source>
</evidence>
<reference evidence="4" key="1">
    <citation type="submission" date="2023-10" db="EMBL/GenBank/DDBJ databases">
        <authorList>
            <person name="Chen Y."/>
            <person name="Shah S."/>
            <person name="Dougan E. K."/>
            <person name="Thang M."/>
            <person name="Chan C."/>
        </authorList>
    </citation>
    <scope>NUCLEOTIDE SEQUENCE [LARGE SCALE GENOMIC DNA]</scope>
</reference>
<evidence type="ECO:0000313" key="4">
    <source>
        <dbReference type="EMBL" id="CAK0854379.1"/>
    </source>
</evidence>
<feature type="compositionally biased region" description="Low complexity" evidence="2">
    <location>
        <begin position="178"/>
        <end position="200"/>
    </location>
</feature>
<dbReference type="Proteomes" id="UP001189429">
    <property type="component" value="Unassembled WGS sequence"/>
</dbReference>
<dbReference type="Gene3D" id="1.10.238.10">
    <property type="entry name" value="EF-hand"/>
    <property type="match status" value="1"/>
</dbReference>
<dbReference type="PROSITE" id="PS00018">
    <property type="entry name" value="EF_HAND_1"/>
    <property type="match status" value="2"/>
</dbReference>
<feature type="compositionally biased region" description="Low complexity" evidence="2">
    <location>
        <begin position="162"/>
        <end position="171"/>
    </location>
</feature>
<keyword evidence="1" id="KW-0106">Calcium</keyword>
<protein>
    <recommendedName>
        <fullName evidence="3">EF-hand domain-containing protein</fullName>
    </recommendedName>
</protein>
<dbReference type="CDD" id="cd00051">
    <property type="entry name" value="EFh"/>
    <property type="match status" value="2"/>
</dbReference>
<evidence type="ECO:0000259" key="3">
    <source>
        <dbReference type="PROSITE" id="PS50222"/>
    </source>
</evidence>
<feature type="compositionally biased region" description="Polar residues" evidence="2">
    <location>
        <begin position="110"/>
        <end position="140"/>
    </location>
</feature>
<dbReference type="SUPFAM" id="SSF47473">
    <property type="entry name" value="EF-hand"/>
    <property type="match status" value="1"/>
</dbReference>
<feature type="region of interest" description="Disordered" evidence="2">
    <location>
        <begin position="1"/>
        <end position="200"/>
    </location>
</feature>